<dbReference type="PROSITE" id="PS50943">
    <property type="entry name" value="HTH_CROC1"/>
    <property type="match status" value="1"/>
</dbReference>
<dbReference type="AlphaFoldDB" id="A0A1I2C6A4"/>
<accession>A0A1I2C6A4</accession>
<dbReference type="PANTHER" id="PTHR35010:SF2">
    <property type="entry name" value="BLL4672 PROTEIN"/>
    <property type="match status" value="1"/>
</dbReference>
<evidence type="ECO:0000259" key="1">
    <source>
        <dbReference type="PROSITE" id="PS50943"/>
    </source>
</evidence>
<dbReference type="Pfam" id="PF13560">
    <property type="entry name" value="HTH_31"/>
    <property type="match status" value="1"/>
</dbReference>
<dbReference type="STRING" id="380248.SAMN05216251_104166"/>
<proteinExistence type="predicted"/>
<dbReference type="PANTHER" id="PTHR35010">
    <property type="entry name" value="BLL4672 PROTEIN-RELATED"/>
    <property type="match status" value="1"/>
</dbReference>
<dbReference type="InterPro" id="IPR001387">
    <property type="entry name" value="Cro/C1-type_HTH"/>
</dbReference>
<gene>
    <name evidence="2" type="ORF">SAMN05216251_104166</name>
</gene>
<sequence>MNRPELAAFLRRGRARLTPADVGLAEGARRRTPGLRREEVARLAGMSADYYARLEQGRAPRPSRHMLAALARALRLPAADRDRLFLLSGEEPPREHRDSGHIRPGLLLVLDRLHDTPAQVVDDLGGVLARNTMADALLGDLSGLPPARRNVLRLLFTDDATRALFPARDRERLARGHVARLRAALADRPDDPRPAALAAEMRAADALFTRLWDEAGSAEQGPDAVRVLHPVVGELALDREELSGAGHDQRLIVYSAPPGGDAYERLRLLRVVGLQDLTTA</sequence>
<dbReference type="Proteomes" id="UP000199323">
    <property type="component" value="Unassembled WGS sequence"/>
</dbReference>
<protein>
    <submittedName>
        <fullName evidence="2">Helix-turn-helix domain-containing protein</fullName>
    </submittedName>
</protein>
<dbReference type="Pfam" id="PF17765">
    <property type="entry name" value="MLTR_LBD"/>
    <property type="match status" value="1"/>
</dbReference>
<dbReference type="SUPFAM" id="SSF47413">
    <property type="entry name" value="lambda repressor-like DNA-binding domains"/>
    <property type="match status" value="1"/>
</dbReference>
<dbReference type="GO" id="GO:0003677">
    <property type="term" value="F:DNA binding"/>
    <property type="evidence" value="ECO:0007669"/>
    <property type="project" value="InterPro"/>
</dbReference>
<dbReference type="Gene3D" id="1.10.260.40">
    <property type="entry name" value="lambda repressor-like DNA-binding domains"/>
    <property type="match status" value="1"/>
</dbReference>
<name>A0A1I2C6A4_9ACTN</name>
<reference evidence="2 3" key="1">
    <citation type="submission" date="2016-10" db="EMBL/GenBank/DDBJ databases">
        <authorList>
            <person name="de Groot N.N."/>
        </authorList>
    </citation>
    <scope>NUCLEOTIDE SEQUENCE [LARGE SCALE GENOMIC DNA]</scope>
    <source>
        <strain evidence="2 3">CGMCC 4.3510</strain>
    </source>
</reference>
<dbReference type="RefSeq" id="WP_093712852.1">
    <property type="nucleotide sequence ID" value="NZ_FONG01000004.1"/>
</dbReference>
<evidence type="ECO:0000313" key="3">
    <source>
        <dbReference type="Proteomes" id="UP000199323"/>
    </source>
</evidence>
<keyword evidence="3" id="KW-1185">Reference proteome</keyword>
<organism evidence="2 3">
    <name type="scientific">Actinacidiphila alni</name>
    <dbReference type="NCBI Taxonomy" id="380248"/>
    <lineage>
        <taxon>Bacteria</taxon>
        <taxon>Bacillati</taxon>
        <taxon>Actinomycetota</taxon>
        <taxon>Actinomycetes</taxon>
        <taxon>Kitasatosporales</taxon>
        <taxon>Streptomycetaceae</taxon>
        <taxon>Actinacidiphila</taxon>
    </lineage>
</organism>
<dbReference type="CDD" id="cd00093">
    <property type="entry name" value="HTH_XRE"/>
    <property type="match status" value="1"/>
</dbReference>
<evidence type="ECO:0000313" key="2">
    <source>
        <dbReference type="EMBL" id="SFE63834.1"/>
    </source>
</evidence>
<dbReference type="OrthoDB" id="3542608at2"/>
<dbReference type="InterPro" id="IPR010982">
    <property type="entry name" value="Lambda_DNA-bd_dom_sf"/>
</dbReference>
<feature type="domain" description="HTH cro/C1-type" evidence="1">
    <location>
        <begin position="34"/>
        <end position="81"/>
    </location>
</feature>
<dbReference type="Gene3D" id="3.30.450.180">
    <property type="match status" value="1"/>
</dbReference>
<dbReference type="SMART" id="SM00530">
    <property type="entry name" value="HTH_XRE"/>
    <property type="match status" value="1"/>
</dbReference>
<dbReference type="EMBL" id="FONG01000004">
    <property type="protein sequence ID" value="SFE63834.1"/>
    <property type="molecule type" value="Genomic_DNA"/>
</dbReference>
<dbReference type="InterPro" id="IPR041413">
    <property type="entry name" value="MLTR_LBD"/>
</dbReference>